<comment type="caution">
    <text evidence="8">The sequence shown here is derived from an EMBL/GenBank/DDBJ whole genome shotgun (WGS) entry which is preliminary data.</text>
</comment>
<dbReference type="Pfam" id="PF02310">
    <property type="entry name" value="B12-binding"/>
    <property type="match status" value="1"/>
</dbReference>
<dbReference type="PROSITE" id="PS51918">
    <property type="entry name" value="RADICAL_SAM"/>
    <property type="match status" value="1"/>
</dbReference>
<dbReference type="SUPFAM" id="SSF102114">
    <property type="entry name" value="Radical SAM enzymes"/>
    <property type="match status" value="1"/>
</dbReference>
<dbReference type="Proteomes" id="UP000620366">
    <property type="component" value="Unassembled WGS sequence"/>
</dbReference>
<dbReference type="Pfam" id="PF13311">
    <property type="entry name" value="DUF4080"/>
    <property type="match status" value="1"/>
</dbReference>
<accession>A0A926DCL1</accession>
<name>A0A926DCL1_9FIRM</name>
<dbReference type="RefSeq" id="WP_283243549.1">
    <property type="nucleotide sequence ID" value="NZ_JACRSP010000001.1"/>
</dbReference>
<dbReference type="InterPro" id="IPR023404">
    <property type="entry name" value="rSAM_horseshoe"/>
</dbReference>
<dbReference type="PROSITE" id="PS51332">
    <property type="entry name" value="B12_BINDING"/>
    <property type="match status" value="1"/>
</dbReference>
<evidence type="ECO:0000313" key="8">
    <source>
        <dbReference type="EMBL" id="MBC8535633.1"/>
    </source>
</evidence>
<protein>
    <submittedName>
        <fullName evidence="8">DUF4080 domain-containing protein</fullName>
    </submittedName>
</protein>
<keyword evidence="4" id="KW-0408">Iron</keyword>
<dbReference type="Pfam" id="PF04055">
    <property type="entry name" value="Radical_SAM"/>
    <property type="match status" value="1"/>
</dbReference>
<organism evidence="8 9">
    <name type="scientific">Feifania hominis</name>
    <dbReference type="NCBI Taxonomy" id="2763660"/>
    <lineage>
        <taxon>Bacteria</taxon>
        <taxon>Bacillati</taxon>
        <taxon>Bacillota</taxon>
        <taxon>Clostridia</taxon>
        <taxon>Eubacteriales</taxon>
        <taxon>Feifaniaceae</taxon>
        <taxon>Feifania</taxon>
    </lineage>
</organism>
<dbReference type="SFLD" id="SFLDG01123">
    <property type="entry name" value="methyltransferase_(Class_B)"/>
    <property type="match status" value="1"/>
</dbReference>
<dbReference type="GO" id="GO:0051539">
    <property type="term" value="F:4 iron, 4 sulfur cluster binding"/>
    <property type="evidence" value="ECO:0007669"/>
    <property type="project" value="UniProtKB-KW"/>
</dbReference>
<dbReference type="AlphaFoldDB" id="A0A926DCL1"/>
<comment type="cofactor">
    <cofactor evidence="1">
        <name>[4Fe-4S] cluster</name>
        <dbReference type="ChEBI" id="CHEBI:49883"/>
    </cofactor>
</comment>
<dbReference type="SFLD" id="SFLDG01082">
    <property type="entry name" value="B12-binding_domain_containing"/>
    <property type="match status" value="1"/>
</dbReference>
<evidence type="ECO:0000256" key="2">
    <source>
        <dbReference type="ARBA" id="ARBA00022691"/>
    </source>
</evidence>
<keyword evidence="2" id="KW-0949">S-adenosyl-L-methionine</keyword>
<dbReference type="GO" id="GO:0003824">
    <property type="term" value="F:catalytic activity"/>
    <property type="evidence" value="ECO:0007669"/>
    <property type="project" value="InterPro"/>
</dbReference>
<dbReference type="PANTHER" id="PTHR43409">
    <property type="entry name" value="ANAEROBIC MAGNESIUM-PROTOPORPHYRIN IX MONOMETHYL ESTER CYCLASE-RELATED"/>
    <property type="match status" value="1"/>
</dbReference>
<dbReference type="InterPro" id="IPR058240">
    <property type="entry name" value="rSAM_sf"/>
</dbReference>
<dbReference type="Gene3D" id="3.40.50.280">
    <property type="entry name" value="Cobalamin-binding domain"/>
    <property type="match status" value="1"/>
</dbReference>
<evidence type="ECO:0000256" key="3">
    <source>
        <dbReference type="ARBA" id="ARBA00022723"/>
    </source>
</evidence>
<reference evidence="8" key="1">
    <citation type="submission" date="2020-08" db="EMBL/GenBank/DDBJ databases">
        <title>Genome public.</title>
        <authorList>
            <person name="Liu C."/>
            <person name="Sun Q."/>
        </authorList>
    </citation>
    <scope>NUCLEOTIDE SEQUENCE</scope>
    <source>
        <strain evidence="8">BX7</strain>
    </source>
</reference>
<dbReference type="GO" id="GO:0005829">
    <property type="term" value="C:cytosol"/>
    <property type="evidence" value="ECO:0007669"/>
    <property type="project" value="TreeGrafter"/>
</dbReference>
<evidence type="ECO:0000313" key="9">
    <source>
        <dbReference type="Proteomes" id="UP000620366"/>
    </source>
</evidence>
<dbReference type="EMBL" id="JACRSP010000001">
    <property type="protein sequence ID" value="MBC8535633.1"/>
    <property type="molecule type" value="Genomic_DNA"/>
</dbReference>
<evidence type="ECO:0000256" key="4">
    <source>
        <dbReference type="ARBA" id="ARBA00023004"/>
    </source>
</evidence>
<evidence type="ECO:0000259" key="6">
    <source>
        <dbReference type="PROSITE" id="PS51332"/>
    </source>
</evidence>
<dbReference type="InterPro" id="IPR006638">
    <property type="entry name" value="Elp3/MiaA/NifB-like_rSAM"/>
</dbReference>
<keyword evidence="3" id="KW-0479">Metal-binding</keyword>
<dbReference type="GO" id="GO:0031419">
    <property type="term" value="F:cobalamin binding"/>
    <property type="evidence" value="ECO:0007669"/>
    <property type="project" value="InterPro"/>
</dbReference>
<evidence type="ECO:0000256" key="1">
    <source>
        <dbReference type="ARBA" id="ARBA00001966"/>
    </source>
</evidence>
<keyword evidence="5" id="KW-0411">Iron-sulfur</keyword>
<dbReference type="InterPro" id="IPR025288">
    <property type="entry name" value="DUF4080"/>
</dbReference>
<dbReference type="GO" id="GO:0046872">
    <property type="term" value="F:metal ion binding"/>
    <property type="evidence" value="ECO:0007669"/>
    <property type="project" value="UniProtKB-KW"/>
</dbReference>
<feature type="domain" description="B12-binding" evidence="6">
    <location>
        <begin position="1"/>
        <end position="133"/>
    </location>
</feature>
<sequence length="561" mass="64014">MKTLFVSINSKYCHMNPAVRQLSQIACAAGFDASFCEMTVNDLYAENFARLVDAHADVYCFSCYLWNIEQVSLLCTDLKQLRKSVTTVLGGPQVSYSAKELIAQPQFDCVLCGEGEELIEPLLRRVESESRERTPGIVWDEQDDDTFRLTGDLACLPFAYTEQEIASGRLLYYETSRGCPFGCAYCVSATTSGVRAAPLPKVICEVKHLVSSGAKVIKFLDRTFNADRERCRCLFEEFAALETDCVFHFEICADLFDEQTLELLSRVPKGRFQFEIGIQSIHPETLRAVHRANPIERELENIARLKSAGNIHLHLDLIAGLPHEDYRRFGQSFDAVYPLADHFQLGFLKMLPGTPLTREAQRYGYVSSARPPFEVYRNDAIGFEELRRLKDVEFALEKIKCSGFFEHSISYLERFFSSPFSLMERLGDALHERRLTGAIGIRELYELFAAAVSAMLSRRDYGTFLEYLRLDHIRRLPDPPGGLLAEEYDAEFIRAAKAFLSDFERMGELIDDYGPQTRKAAGRKLAIHRFALRPDEPARILLFDKRYDKMMDITDQFDMDS</sequence>
<dbReference type="InterPro" id="IPR034466">
    <property type="entry name" value="Methyltransferase_Class_B"/>
</dbReference>
<gene>
    <name evidence="8" type="ORF">H8695_02870</name>
</gene>
<feature type="domain" description="Radical SAM core" evidence="7">
    <location>
        <begin position="165"/>
        <end position="393"/>
    </location>
</feature>
<dbReference type="PANTHER" id="PTHR43409:SF16">
    <property type="entry name" value="SLR0320 PROTEIN"/>
    <property type="match status" value="1"/>
</dbReference>
<evidence type="ECO:0000259" key="7">
    <source>
        <dbReference type="PROSITE" id="PS51918"/>
    </source>
</evidence>
<keyword evidence="9" id="KW-1185">Reference proteome</keyword>
<dbReference type="InterPro" id="IPR007197">
    <property type="entry name" value="rSAM"/>
</dbReference>
<dbReference type="InterPro" id="IPR051198">
    <property type="entry name" value="BchE-like"/>
</dbReference>
<dbReference type="CDD" id="cd01335">
    <property type="entry name" value="Radical_SAM"/>
    <property type="match status" value="1"/>
</dbReference>
<proteinExistence type="predicted"/>
<dbReference type="InterPro" id="IPR006158">
    <property type="entry name" value="Cobalamin-bd"/>
</dbReference>
<dbReference type="SFLD" id="SFLDS00029">
    <property type="entry name" value="Radical_SAM"/>
    <property type="match status" value="1"/>
</dbReference>
<dbReference type="CDD" id="cd02068">
    <property type="entry name" value="radical_SAM_B12_BD"/>
    <property type="match status" value="1"/>
</dbReference>
<evidence type="ECO:0000256" key="5">
    <source>
        <dbReference type="ARBA" id="ARBA00023014"/>
    </source>
</evidence>
<dbReference type="SMART" id="SM00729">
    <property type="entry name" value="Elp3"/>
    <property type="match status" value="1"/>
</dbReference>
<dbReference type="Gene3D" id="3.80.30.20">
    <property type="entry name" value="tm_1862 like domain"/>
    <property type="match status" value="1"/>
</dbReference>